<name>A0A0K1LP41_9CAUD</name>
<accession>A0A0K1LP41</accession>
<dbReference type="InterPro" id="IPR054052">
    <property type="entry name" value="Y16Q-like"/>
</dbReference>
<evidence type="ECO:0000313" key="1">
    <source>
        <dbReference type="EMBL" id="AKU43948.1"/>
    </source>
</evidence>
<dbReference type="KEGG" id="vg:26648227"/>
<keyword evidence="2" id="KW-1185">Reference proteome</keyword>
<dbReference type="Pfam" id="PF21825">
    <property type="entry name" value="crAss001_48"/>
    <property type="match status" value="1"/>
</dbReference>
<gene>
    <name evidence="1" type="ORF">CPT_Merlin302</name>
</gene>
<proteinExistence type="predicted"/>
<sequence length="65" mass="7774">MLPHQHRVVQERDDLAVKIEALGTFIDNQNPVFKNLDIEDQFLLKQQLTIMVEYHRVLDARINRF</sequence>
<dbReference type="Proteomes" id="UP000204280">
    <property type="component" value="Segment"/>
</dbReference>
<evidence type="ECO:0000313" key="2">
    <source>
        <dbReference type="Proteomes" id="UP000204280"/>
    </source>
</evidence>
<protein>
    <submittedName>
        <fullName evidence="1">Uncharacterized protein</fullName>
    </submittedName>
</protein>
<organism evidence="1 2">
    <name type="scientific">Citrobacter phage Merlin</name>
    <dbReference type="NCBI Taxonomy" id="1675602"/>
    <lineage>
        <taxon>Viruses</taxon>
        <taxon>Duplodnaviria</taxon>
        <taxon>Heunggongvirae</taxon>
        <taxon>Uroviricota</taxon>
        <taxon>Caudoviricetes</taxon>
        <taxon>Pantevenvirales</taxon>
        <taxon>Straboviridae</taxon>
        <taxon>Tevenvirinae</taxon>
        <taxon>Moonvirus</taxon>
        <taxon>Moonvirus merlin</taxon>
    </lineage>
</organism>
<dbReference type="EMBL" id="KT001915">
    <property type="protein sequence ID" value="AKU43948.1"/>
    <property type="molecule type" value="Genomic_DNA"/>
</dbReference>
<reference evidence="1 2" key="1">
    <citation type="journal article" date="2015" name="Genome Announc.">
        <title>Complete Genome Sequence of Citrobacter freundii Myophage Merlin.</title>
        <authorList>
            <person name="LeSage K.C."/>
            <person name="Hargrove E.C."/>
            <person name="Cahill J.L."/>
            <person name="Rasche E.S."/>
            <person name="Kuty Everett G.F."/>
        </authorList>
    </citation>
    <scope>NUCLEOTIDE SEQUENCE [LARGE SCALE GENOMIC DNA]</scope>
</reference>
<dbReference type="RefSeq" id="YP_009204016.1">
    <property type="nucleotide sequence ID" value="NC_028857.1"/>
</dbReference>
<dbReference type="GeneID" id="26648227"/>